<dbReference type="Proteomes" id="UP000218399">
    <property type="component" value="Unassembled WGS sequence"/>
</dbReference>
<evidence type="ECO:0000259" key="2">
    <source>
        <dbReference type="Pfam" id="PF02541"/>
    </source>
</evidence>
<dbReference type="AlphaFoldDB" id="A0A2A2EE59"/>
<organism evidence="3 4">
    <name type="scientific">Bifidobacterium criceti</name>
    <dbReference type="NCBI Taxonomy" id="1960969"/>
    <lineage>
        <taxon>Bacteria</taxon>
        <taxon>Bacillati</taxon>
        <taxon>Actinomycetota</taxon>
        <taxon>Actinomycetes</taxon>
        <taxon>Bifidobacteriales</taxon>
        <taxon>Bifidobacteriaceae</taxon>
        <taxon>Bifidobacterium</taxon>
    </lineage>
</organism>
<dbReference type="CDD" id="cd24119">
    <property type="entry name" value="ASKHA_NBD_MtPPX2-like"/>
    <property type="match status" value="1"/>
</dbReference>
<sequence>MTEFDADMMQQASALVDRFLAEPADKGDIATVGAQLGRYPRGMVAVGARCRCGRPLAVITRPLVDGRIPFPTTMYLTSPEAVKAASHLEADGVMREYNARLAEDEDLRRAYEHAHMMYLAFRHALAARLGDSEEHIEGTSAGGMPTRVKCLHALVAQSLVMGPGANPIGDDALARMRDEFTPDACRCVPLDKADAGTRARRASTRGGTAEGQRDGQADDGAPSVTVAGIDCGTNSIRLKIARVDANGIHDVVPRMLRVVRLGEGVDKTHRFAEDALERTYAAAREFAEVLATHDVDALRFVATSATRDARNREEFEDTIESILGVRPEVISGTEEADLSFLAATAMTTRDDLEPPFLVVDLGGGSTELVVGGAGNEATTVCAAFSMDIGSVRMTERHLHADPPTQQEVDDTVMDIDRHIDEAFAHVPAGTVNTIIGVSGTVTTMTALAMGLTQYDHAAVDGVRMDFATAFDVDDRFLHMTREERRAYKTIHPGRIDVVGGGALIWNRVLARVAEAAFDDHGKVIDSYVASEHGLLDGLVLDLGRRLLAKR</sequence>
<reference evidence="3 4" key="1">
    <citation type="journal article" date="2017" name="ISME J.">
        <title>Unveiling bifidobacterial biogeography across the mammalian branch of the tree of life.</title>
        <authorList>
            <person name="Milani C."/>
            <person name="Mangifesta M."/>
            <person name="Mancabelli L."/>
            <person name="Lugli G.A."/>
            <person name="James K."/>
            <person name="Duranti S."/>
            <person name="Turroni F."/>
            <person name="Ferrario C."/>
            <person name="Ossiprandi M.C."/>
            <person name="van Sinderen D."/>
            <person name="Ventura M."/>
        </authorList>
    </citation>
    <scope>NUCLEOTIDE SEQUENCE [LARGE SCALE GENOMIC DNA]</scope>
    <source>
        <strain evidence="4">Ham19E</strain>
    </source>
</reference>
<proteinExistence type="predicted"/>
<dbReference type="InterPro" id="IPR043129">
    <property type="entry name" value="ATPase_NBD"/>
</dbReference>
<dbReference type="InterPro" id="IPR007511">
    <property type="entry name" value="DUF501"/>
</dbReference>
<evidence type="ECO:0000256" key="1">
    <source>
        <dbReference type="SAM" id="MobiDB-lite"/>
    </source>
</evidence>
<dbReference type="EMBL" id="MVOH01000015">
    <property type="protein sequence ID" value="PAU67270.1"/>
    <property type="molecule type" value="Genomic_DNA"/>
</dbReference>
<dbReference type="Pfam" id="PF02541">
    <property type="entry name" value="Ppx-GppA"/>
    <property type="match status" value="1"/>
</dbReference>
<accession>A0A2A2EE59</accession>
<dbReference type="Gene3D" id="3.30.420.40">
    <property type="match status" value="1"/>
</dbReference>
<evidence type="ECO:0000313" key="3">
    <source>
        <dbReference type="EMBL" id="PAU67270.1"/>
    </source>
</evidence>
<dbReference type="InterPro" id="IPR050273">
    <property type="entry name" value="GppA/Ppx_hydrolase"/>
</dbReference>
<dbReference type="GO" id="GO:0016462">
    <property type="term" value="F:pyrophosphatase activity"/>
    <property type="evidence" value="ECO:0007669"/>
    <property type="project" value="TreeGrafter"/>
</dbReference>
<keyword evidence="4" id="KW-1185">Reference proteome</keyword>
<dbReference type="InterPro" id="IPR003695">
    <property type="entry name" value="Ppx_GppA_N"/>
</dbReference>
<comment type="caution">
    <text evidence="3">The sequence shown here is derived from an EMBL/GenBank/DDBJ whole genome shotgun (WGS) entry which is preliminary data.</text>
</comment>
<dbReference type="Gene3D" id="3.30.420.150">
    <property type="entry name" value="Exopolyphosphatase. Domain 2"/>
    <property type="match status" value="1"/>
</dbReference>
<dbReference type="Pfam" id="PF04417">
    <property type="entry name" value="DUF501"/>
    <property type="match status" value="1"/>
</dbReference>
<feature type="domain" description="Ppx/GppA phosphatase N-terminal" evidence="2">
    <location>
        <begin position="240"/>
        <end position="540"/>
    </location>
</feature>
<dbReference type="PANTHER" id="PTHR30005:SF13">
    <property type="entry name" value="EXOPOLYPHOSPHATASE 2"/>
    <property type="match status" value="1"/>
</dbReference>
<evidence type="ECO:0000313" key="4">
    <source>
        <dbReference type="Proteomes" id="UP000218399"/>
    </source>
</evidence>
<name>A0A2A2EE59_9BIFI</name>
<feature type="region of interest" description="Disordered" evidence="1">
    <location>
        <begin position="196"/>
        <end position="222"/>
    </location>
</feature>
<dbReference type="SUPFAM" id="SSF53067">
    <property type="entry name" value="Actin-like ATPase domain"/>
    <property type="match status" value="2"/>
</dbReference>
<dbReference type="PANTHER" id="PTHR30005">
    <property type="entry name" value="EXOPOLYPHOSPHATASE"/>
    <property type="match status" value="1"/>
</dbReference>
<gene>
    <name evidence="3" type="ORF">B1526_1355</name>
</gene>
<protein>
    <submittedName>
        <fullName evidence="3">Exopolyphosphatase</fullName>
    </submittedName>
</protein>